<name>A0A0C1U3X8_9CLOT</name>
<reference evidence="3 4" key="1">
    <citation type="journal article" date="2015" name="Infect. Genet. Evol.">
        <title>Genomic sequences of six botulinum neurotoxin-producing strains representing three clostridial species illustrate the mobility and diversity of botulinum neurotoxin genes.</title>
        <authorList>
            <person name="Smith T.J."/>
            <person name="Hill K.K."/>
            <person name="Xie G."/>
            <person name="Foley B.T."/>
            <person name="Williamson C.H."/>
            <person name="Foster J.T."/>
            <person name="Johnson S.L."/>
            <person name="Chertkov O."/>
            <person name="Teshima H."/>
            <person name="Gibbons H.S."/>
            <person name="Johnsky L.A."/>
            <person name="Karavis M.A."/>
            <person name="Smith L.A."/>
        </authorList>
    </citation>
    <scope>NUCLEOTIDE SEQUENCE [LARGE SCALE GENOMIC DNA]</scope>
    <source>
        <strain evidence="3 4">CDC 2741</strain>
    </source>
</reference>
<protein>
    <submittedName>
        <fullName evidence="3">Putative lipoprotein</fullName>
    </submittedName>
</protein>
<evidence type="ECO:0000313" key="3">
    <source>
        <dbReference type="EMBL" id="KIE46218.1"/>
    </source>
</evidence>
<dbReference type="RefSeq" id="WP_052268139.1">
    <property type="nucleotide sequence ID" value="NZ_AYSO01000017.1"/>
</dbReference>
<feature type="transmembrane region" description="Helical" evidence="2">
    <location>
        <begin position="6"/>
        <end position="27"/>
    </location>
</feature>
<evidence type="ECO:0000313" key="4">
    <source>
        <dbReference type="Proteomes" id="UP000031366"/>
    </source>
</evidence>
<accession>A0A0C1U3X8</accession>
<proteinExistence type="predicted"/>
<organism evidence="3 4">
    <name type="scientific">Clostridium argentinense CDC 2741</name>
    <dbReference type="NCBI Taxonomy" id="1418104"/>
    <lineage>
        <taxon>Bacteria</taxon>
        <taxon>Bacillati</taxon>
        <taxon>Bacillota</taxon>
        <taxon>Clostridia</taxon>
        <taxon>Eubacteriales</taxon>
        <taxon>Clostridiaceae</taxon>
        <taxon>Clostridium</taxon>
    </lineage>
</organism>
<keyword evidence="3" id="KW-0449">Lipoprotein</keyword>
<comment type="caution">
    <text evidence="3">The sequence shown here is derived from an EMBL/GenBank/DDBJ whole genome shotgun (WGS) entry which is preliminary data.</text>
</comment>
<dbReference type="AlphaFoldDB" id="A0A0C1U3X8"/>
<keyword evidence="2" id="KW-0812">Transmembrane</keyword>
<gene>
    <name evidence="3" type="ORF">U732_1948</name>
</gene>
<sequence length="241" mass="26820">MKGKNLVIAMLIIILIPVIGYAINLNVKYSKQLSEAKEENVKLTTQVSSLDSKNATLNKEVSSLKEQLNKDNGSKPNKTPETSKGTDNPSTGDNTNNLYAIYTANIDSYEKELLCYLPINSGTLTEKLDILAKNLSKIEFNSLPIEVTKIEDKDGKKIAVINLKESEINAGINEAIDFKGPSWSKNYFQGSAGGTITSTVLIESFLQRSYPGQWIDGVRFLYENKEINFQHVSKLSEINYK</sequence>
<evidence type="ECO:0000256" key="1">
    <source>
        <dbReference type="SAM" id="MobiDB-lite"/>
    </source>
</evidence>
<keyword evidence="2" id="KW-0472">Membrane</keyword>
<evidence type="ECO:0000256" key="2">
    <source>
        <dbReference type="SAM" id="Phobius"/>
    </source>
</evidence>
<dbReference type="Proteomes" id="UP000031366">
    <property type="component" value="Unassembled WGS sequence"/>
</dbReference>
<keyword evidence="2" id="KW-1133">Transmembrane helix</keyword>
<keyword evidence="4" id="KW-1185">Reference proteome</keyword>
<dbReference type="OrthoDB" id="1931306at2"/>
<dbReference type="EMBL" id="AYSO01000017">
    <property type="protein sequence ID" value="KIE46218.1"/>
    <property type="molecule type" value="Genomic_DNA"/>
</dbReference>
<feature type="compositionally biased region" description="Polar residues" evidence="1">
    <location>
        <begin position="74"/>
        <end position="94"/>
    </location>
</feature>
<feature type="region of interest" description="Disordered" evidence="1">
    <location>
        <begin position="61"/>
        <end position="94"/>
    </location>
</feature>